<protein>
    <submittedName>
        <fullName evidence="2">RCG34568</fullName>
    </submittedName>
</protein>
<sequence>MVSLVCRYRHQDTKRPGNSLKVTR</sequence>
<accession>A6HGV8</accession>
<dbReference type="Proteomes" id="UP000234681">
    <property type="component" value="Chromosome 10"/>
</dbReference>
<evidence type="ECO:0000313" key="2">
    <source>
        <dbReference type="EMBL" id="EDM05263.1"/>
    </source>
</evidence>
<feature type="region of interest" description="Disordered" evidence="1">
    <location>
        <begin position="1"/>
        <end position="24"/>
    </location>
</feature>
<name>A6HGV8_RAT</name>
<evidence type="ECO:0000256" key="1">
    <source>
        <dbReference type="SAM" id="MobiDB-lite"/>
    </source>
</evidence>
<proteinExistence type="predicted"/>
<gene>
    <name evidence="2" type="ORF">rCG_34568</name>
</gene>
<reference evidence="2 3" key="1">
    <citation type="submission" date="2005-07" db="EMBL/GenBank/DDBJ databases">
        <authorList>
            <person name="Mural R.J."/>
            <person name="Li P.W."/>
            <person name="Adams M.D."/>
            <person name="Amanatides P.G."/>
            <person name="Baden-Tillson H."/>
            <person name="Barnstead M."/>
            <person name="Chin S.H."/>
            <person name="Dew I."/>
            <person name="Evans C.A."/>
            <person name="Ferriera S."/>
            <person name="Flanigan M."/>
            <person name="Fosler C."/>
            <person name="Glodek A."/>
            <person name="Gu Z."/>
            <person name="Holt R.A."/>
            <person name="Jennings D."/>
            <person name="Kraft C.L."/>
            <person name="Lu F."/>
            <person name="Nguyen T."/>
            <person name="Nusskern D.R."/>
            <person name="Pfannkoch C.M."/>
            <person name="Sitter C."/>
            <person name="Sutton G.G."/>
            <person name="Venter J.C."/>
            <person name="Wang Z."/>
            <person name="Woodage T."/>
            <person name="Zheng X.H."/>
            <person name="Zhong F."/>
        </authorList>
    </citation>
    <scope>NUCLEOTIDE SEQUENCE [LARGE SCALE GENOMIC DNA]</scope>
    <source>
        <strain>BN</strain>
        <strain evidence="3">Sprague-Dawley</strain>
    </source>
</reference>
<evidence type="ECO:0000313" key="3">
    <source>
        <dbReference type="Proteomes" id="UP000234681"/>
    </source>
</evidence>
<organism evidence="2 3">
    <name type="scientific">Rattus norvegicus</name>
    <name type="common">Rat</name>
    <dbReference type="NCBI Taxonomy" id="10116"/>
    <lineage>
        <taxon>Eukaryota</taxon>
        <taxon>Metazoa</taxon>
        <taxon>Chordata</taxon>
        <taxon>Craniata</taxon>
        <taxon>Vertebrata</taxon>
        <taxon>Euteleostomi</taxon>
        <taxon>Mammalia</taxon>
        <taxon>Eutheria</taxon>
        <taxon>Euarchontoglires</taxon>
        <taxon>Glires</taxon>
        <taxon>Rodentia</taxon>
        <taxon>Myomorpha</taxon>
        <taxon>Muroidea</taxon>
        <taxon>Muridae</taxon>
        <taxon>Murinae</taxon>
        <taxon>Rattus</taxon>
    </lineage>
</organism>
<dbReference type="EMBL" id="CH473948">
    <property type="protein sequence ID" value="EDM05263.1"/>
    <property type="molecule type" value="Genomic_DNA"/>
</dbReference>
<dbReference type="AlphaFoldDB" id="A6HGV8"/>